<dbReference type="EMBL" id="FONQ01000006">
    <property type="protein sequence ID" value="SFE94935.1"/>
    <property type="molecule type" value="Genomic_DNA"/>
</dbReference>
<evidence type="ECO:0000259" key="1">
    <source>
        <dbReference type="Pfam" id="PF18735"/>
    </source>
</evidence>
<reference evidence="3" key="1">
    <citation type="submission" date="2016-10" db="EMBL/GenBank/DDBJ databases">
        <authorList>
            <person name="Varghese N."/>
            <person name="Submissions S."/>
        </authorList>
    </citation>
    <scope>NUCLEOTIDE SEQUENCE [LARGE SCALE GENOMIC DNA]</scope>
    <source>
        <strain evidence="3">CGMCC 1.9227</strain>
    </source>
</reference>
<evidence type="ECO:0000313" key="3">
    <source>
        <dbReference type="Proteomes" id="UP000198596"/>
    </source>
</evidence>
<dbReference type="Pfam" id="PF18735">
    <property type="entry name" value="HEPN_RiboL-PSP"/>
    <property type="match status" value="1"/>
</dbReference>
<dbReference type="InterPro" id="IPR041519">
    <property type="entry name" value="HEPN_RiboL-PSP"/>
</dbReference>
<accession>A0A1I2EQ37</accession>
<evidence type="ECO:0000313" key="2">
    <source>
        <dbReference type="EMBL" id="SFE94935.1"/>
    </source>
</evidence>
<organism evidence="2 3">
    <name type="scientific">Flavobacterium xueshanense</name>
    <dbReference type="NCBI Taxonomy" id="935223"/>
    <lineage>
        <taxon>Bacteria</taxon>
        <taxon>Pseudomonadati</taxon>
        <taxon>Bacteroidota</taxon>
        <taxon>Flavobacteriia</taxon>
        <taxon>Flavobacteriales</taxon>
        <taxon>Flavobacteriaceae</taxon>
        <taxon>Flavobacterium</taxon>
    </lineage>
</organism>
<name>A0A1I2EQ37_9FLAO</name>
<proteinExistence type="predicted"/>
<dbReference type="RefSeq" id="WP_091204616.1">
    <property type="nucleotide sequence ID" value="NZ_FONQ01000006.1"/>
</dbReference>
<feature type="domain" description="RiboL-PSP-HEPN" evidence="1">
    <location>
        <begin position="21"/>
        <end position="193"/>
    </location>
</feature>
<protein>
    <recommendedName>
        <fullName evidence="1">RiboL-PSP-HEPN domain-containing protein</fullName>
    </recommendedName>
</protein>
<dbReference type="OrthoDB" id="7065977at2"/>
<gene>
    <name evidence="2" type="ORF">SAMN04488131_10678</name>
</gene>
<dbReference type="Proteomes" id="UP000198596">
    <property type="component" value="Unassembled WGS sequence"/>
</dbReference>
<keyword evidence="3" id="KW-1185">Reference proteome</keyword>
<dbReference type="AlphaFoldDB" id="A0A1I2EQ37"/>
<dbReference type="STRING" id="935223.SAMN04488131_10678"/>
<sequence>MDKTPYKESYILQLEKLSSIIEDTNSRIISDPPDSLIYDNANFFTKAFLITMCAYLESYLKDSLMTIVDDTNAKLVSAKLPHNLILWGLGAKKDIKETDLKFKSLKLEIKKKDLDDSISGNPFKTRDLFKKFGIELEKNSEFNIQKEAINSIVVKRNKILHHNDEASDVSNKDLTENIIALKKYIINIDELICKHLD</sequence>